<sequence>MIFSGNKEKATGKTTAEKFSSRVLYVVATITAVIFGCFYMIGYDIPSDDDPQFKSPLLTDAVIILAILLIVTALAAMAFAIVREVKCRDRSTANANNIPSRRIAAITAAVTVACMSVSFVAGSAHPMFINGTQYTTTFWLKAADMFIITAILLIAIAIITVITQRIRYNKGK</sequence>
<protein>
    <submittedName>
        <fullName evidence="2">Uncharacterized protein</fullName>
    </submittedName>
</protein>
<dbReference type="EMBL" id="JABKKJ010000006">
    <property type="protein sequence ID" value="NPE24976.1"/>
    <property type="molecule type" value="Genomic_DNA"/>
</dbReference>
<keyword evidence="1" id="KW-0472">Membrane</keyword>
<accession>A0ABX2B0D5</accession>
<name>A0ABX2B0D5_9BACT</name>
<evidence type="ECO:0000313" key="2">
    <source>
        <dbReference type="EMBL" id="NPE24976.1"/>
    </source>
</evidence>
<evidence type="ECO:0000313" key="3">
    <source>
        <dbReference type="Proteomes" id="UP000820977"/>
    </source>
</evidence>
<feature type="transmembrane region" description="Helical" evidence="1">
    <location>
        <begin position="145"/>
        <end position="163"/>
    </location>
</feature>
<organism evidence="2 3">
    <name type="scientific">Xylanibacter caecicola</name>
    <dbReference type="NCBI Taxonomy" id="2736294"/>
    <lineage>
        <taxon>Bacteria</taxon>
        <taxon>Pseudomonadati</taxon>
        <taxon>Bacteroidota</taxon>
        <taxon>Bacteroidia</taxon>
        <taxon>Bacteroidales</taxon>
        <taxon>Prevotellaceae</taxon>
        <taxon>Xylanibacter</taxon>
    </lineage>
</organism>
<feature type="transmembrane region" description="Helical" evidence="1">
    <location>
        <begin position="61"/>
        <end position="82"/>
    </location>
</feature>
<dbReference type="RefSeq" id="WP_172344462.1">
    <property type="nucleotide sequence ID" value="NZ_CASYYZ010000001.1"/>
</dbReference>
<keyword evidence="1" id="KW-1133">Transmembrane helix</keyword>
<comment type="caution">
    <text evidence="2">The sequence shown here is derived from an EMBL/GenBank/DDBJ whole genome shotgun (WGS) entry which is preliminary data.</text>
</comment>
<reference evidence="2 3" key="1">
    <citation type="submission" date="2020-05" db="EMBL/GenBank/DDBJ databases">
        <title>Distinct polysaccharide utilization as determinants for interspecies competition between intestinal Prevotella spp.</title>
        <authorList>
            <person name="Galvez E.J.C."/>
            <person name="Iljazovic A."/>
            <person name="Strowig T."/>
        </authorList>
    </citation>
    <scope>NUCLEOTIDE SEQUENCE [LARGE SCALE GENOMIC DNA]</scope>
    <source>
        <strain evidence="2 3">PCHR</strain>
    </source>
</reference>
<keyword evidence="3" id="KW-1185">Reference proteome</keyword>
<evidence type="ECO:0000256" key="1">
    <source>
        <dbReference type="SAM" id="Phobius"/>
    </source>
</evidence>
<keyword evidence="1" id="KW-0812">Transmembrane</keyword>
<proteinExistence type="predicted"/>
<dbReference type="Proteomes" id="UP000820977">
    <property type="component" value="Unassembled WGS sequence"/>
</dbReference>
<gene>
    <name evidence="2" type="ORF">HPS54_05505</name>
</gene>
<feature type="transmembrane region" description="Helical" evidence="1">
    <location>
        <begin position="23"/>
        <end position="41"/>
    </location>
</feature>
<feature type="transmembrane region" description="Helical" evidence="1">
    <location>
        <begin position="103"/>
        <end position="125"/>
    </location>
</feature>